<dbReference type="EMBL" id="JAVRRG010000164">
    <property type="protein sequence ID" value="KAK5079935.1"/>
    <property type="molecule type" value="Genomic_DNA"/>
</dbReference>
<name>A0ABR0JZ73_9EURO</name>
<keyword evidence="2" id="KW-1185">Reference proteome</keyword>
<protein>
    <submittedName>
        <fullName evidence="1">Uncharacterized protein</fullName>
    </submittedName>
</protein>
<sequence>MYISSGHAYYIAADLQCAGDKTRTELIQLGFNIVEGTSFIPWDVNIEGTSSEFIFEILPVQLYDGSTPVPGPLLNESQKSIIPPHCIYEVKLGSATAITKFFSDVLNASSIYYPFYVNTGYEETQRFVPYITTQQ</sequence>
<accession>A0ABR0JZ73</accession>
<organism evidence="1 2">
    <name type="scientific">Lithohypha guttulata</name>
    <dbReference type="NCBI Taxonomy" id="1690604"/>
    <lineage>
        <taxon>Eukaryota</taxon>
        <taxon>Fungi</taxon>
        <taxon>Dikarya</taxon>
        <taxon>Ascomycota</taxon>
        <taxon>Pezizomycotina</taxon>
        <taxon>Eurotiomycetes</taxon>
        <taxon>Chaetothyriomycetidae</taxon>
        <taxon>Chaetothyriales</taxon>
        <taxon>Trichomeriaceae</taxon>
        <taxon>Lithohypha</taxon>
    </lineage>
</organism>
<dbReference type="Proteomes" id="UP001345013">
    <property type="component" value="Unassembled WGS sequence"/>
</dbReference>
<reference evidence="1 2" key="1">
    <citation type="submission" date="2023-08" db="EMBL/GenBank/DDBJ databases">
        <title>Black Yeasts Isolated from many extreme environments.</title>
        <authorList>
            <person name="Coleine C."/>
            <person name="Stajich J.E."/>
            <person name="Selbmann L."/>
        </authorList>
    </citation>
    <scope>NUCLEOTIDE SEQUENCE [LARGE SCALE GENOMIC DNA]</scope>
    <source>
        <strain evidence="1 2">CCFEE 5885</strain>
    </source>
</reference>
<comment type="caution">
    <text evidence="1">The sequence shown here is derived from an EMBL/GenBank/DDBJ whole genome shotgun (WGS) entry which is preliminary data.</text>
</comment>
<evidence type="ECO:0000313" key="2">
    <source>
        <dbReference type="Proteomes" id="UP001345013"/>
    </source>
</evidence>
<gene>
    <name evidence="1" type="ORF">LTR24_008825</name>
</gene>
<evidence type="ECO:0000313" key="1">
    <source>
        <dbReference type="EMBL" id="KAK5079935.1"/>
    </source>
</evidence>
<proteinExistence type="predicted"/>